<feature type="domain" description="DUF5667" evidence="1">
    <location>
        <begin position="27"/>
        <end position="136"/>
    </location>
</feature>
<accession>A0A2M6XBR1</accession>
<evidence type="ECO:0000313" key="2">
    <source>
        <dbReference type="EMBL" id="PIU02406.1"/>
    </source>
</evidence>
<sequence length="167" mass="19118">MLNIGSIKNNFFKAAFLAVVYVLPYPGLMPGHHLYPVKQLFDQAYAYFAFGSFARHKYELALADKKLVEMKVLFEYRQYLLALTALDQSNNHFQKAVDFVVAAQVQGKNIQTKMANLQAAAVKHQEVLESVMGQTPADFWWQPEKDEPRQLAIHQGLQKAISIRQFK</sequence>
<protein>
    <recommendedName>
        <fullName evidence="1">DUF5667 domain-containing protein</fullName>
    </recommendedName>
</protein>
<evidence type="ECO:0000259" key="1">
    <source>
        <dbReference type="Pfam" id="PF18915"/>
    </source>
</evidence>
<dbReference type="EMBL" id="PEZK01000007">
    <property type="protein sequence ID" value="PIU02406.1"/>
    <property type="molecule type" value="Genomic_DNA"/>
</dbReference>
<organism evidence="2 3">
    <name type="scientific">Candidatus Shapirobacteria bacterium CG09_land_8_20_14_0_10_49_15</name>
    <dbReference type="NCBI Taxonomy" id="1974482"/>
    <lineage>
        <taxon>Bacteria</taxon>
        <taxon>Candidatus Shapironibacteriota</taxon>
    </lineage>
</organism>
<evidence type="ECO:0000313" key="3">
    <source>
        <dbReference type="Proteomes" id="UP000231214"/>
    </source>
</evidence>
<dbReference type="Pfam" id="PF18915">
    <property type="entry name" value="DUF5667"/>
    <property type="match status" value="1"/>
</dbReference>
<dbReference type="InterPro" id="IPR043725">
    <property type="entry name" value="DUF5667"/>
</dbReference>
<name>A0A2M6XBR1_9BACT</name>
<comment type="caution">
    <text evidence="2">The sequence shown here is derived from an EMBL/GenBank/DDBJ whole genome shotgun (WGS) entry which is preliminary data.</text>
</comment>
<gene>
    <name evidence="2" type="ORF">COT66_00400</name>
</gene>
<reference evidence="3" key="1">
    <citation type="submission" date="2017-09" db="EMBL/GenBank/DDBJ databases">
        <title>Depth-based differentiation of microbial function through sediment-hosted aquifers and enrichment of novel symbionts in the deep terrestrial subsurface.</title>
        <authorList>
            <person name="Probst A.J."/>
            <person name="Ladd B."/>
            <person name="Jarett J.K."/>
            <person name="Geller-Mcgrath D.E."/>
            <person name="Sieber C.M.K."/>
            <person name="Emerson J.B."/>
            <person name="Anantharaman K."/>
            <person name="Thomas B.C."/>
            <person name="Malmstrom R."/>
            <person name="Stieglmeier M."/>
            <person name="Klingl A."/>
            <person name="Woyke T."/>
            <person name="Ryan C.M."/>
            <person name="Banfield J.F."/>
        </authorList>
    </citation>
    <scope>NUCLEOTIDE SEQUENCE [LARGE SCALE GENOMIC DNA]</scope>
</reference>
<proteinExistence type="predicted"/>
<dbReference type="Proteomes" id="UP000231214">
    <property type="component" value="Unassembled WGS sequence"/>
</dbReference>
<dbReference type="AlphaFoldDB" id="A0A2M6XBR1"/>